<evidence type="ECO:0000259" key="2">
    <source>
        <dbReference type="Pfam" id="PF00326"/>
    </source>
</evidence>
<dbReference type="GO" id="GO:0006508">
    <property type="term" value="P:proteolysis"/>
    <property type="evidence" value="ECO:0007669"/>
    <property type="project" value="InterPro"/>
</dbReference>
<feature type="domain" description="Peptidase S9 prolyl oligopeptidase catalytic" evidence="2">
    <location>
        <begin position="81"/>
        <end position="291"/>
    </location>
</feature>
<dbReference type="InterPro" id="IPR029058">
    <property type="entry name" value="AB_hydrolase_fold"/>
</dbReference>
<dbReference type="EMBL" id="MEWA01000019">
    <property type="protein sequence ID" value="OGC69622.1"/>
    <property type="molecule type" value="Genomic_DNA"/>
</dbReference>
<reference evidence="3 4" key="1">
    <citation type="journal article" date="2016" name="Nat. Commun.">
        <title>Thousands of microbial genomes shed light on interconnected biogeochemical processes in an aquifer system.</title>
        <authorList>
            <person name="Anantharaman K."/>
            <person name="Brown C.T."/>
            <person name="Hug L.A."/>
            <person name="Sharon I."/>
            <person name="Castelle C.J."/>
            <person name="Probst A.J."/>
            <person name="Thomas B.C."/>
            <person name="Singh A."/>
            <person name="Wilkins M.J."/>
            <person name="Karaoz U."/>
            <person name="Brodie E.L."/>
            <person name="Williams K.H."/>
            <person name="Hubbard S.S."/>
            <person name="Banfield J.F."/>
        </authorList>
    </citation>
    <scope>NUCLEOTIDE SEQUENCE [LARGE SCALE GENOMIC DNA]</scope>
</reference>
<dbReference type="GO" id="GO:0008236">
    <property type="term" value="F:serine-type peptidase activity"/>
    <property type="evidence" value="ECO:0007669"/>
    <property type="project" value="InterPro"/>
</dbReference>
<accession>A0A1F4WJL9</accession>
<evidence type="ECO:0000313" key="4">
    <source>
        <dbReference type="Proteomes" id="UP000179113"/>
    </source>
</evidence>
<dbReference type="Pfam" id="PF00326">
    <property type="entry name" value="Peptidase_S9"/>
    <property type="match status" value="1"/>
</dbReference>
<dbReference type="GO" id="GO:0052689">
    <property type="term" value="F:carboxylic ester hydrolase activity"/>
    <property type="evidence" value="ECO:0007669"/>
    <property type="project" value="UniProtKB-ARBA"/>
</dbReference>
<dbReference type="PANTHER" id="PTHR22946">
    <property type="entry name" value="DIENELACTONE HYDROLASE DOMAIN-CONTAINING PROTEIN-RELATED"/>
    <property type="match status" value="1"/>
</dbReference>
<comment type="caution">
    <text evidence="3">The sequence shown here is derived from an EMBL/GenBank/DDBJ whole genome shotgun (WGS) entry which is preliminary data.</text>
</comment>
<organism evidence="3 4">
    <name type="scientific">candidate division WWE3 bacterium RIFOXYC1_FULL_39_7</name>
    <dbReference type="NCBI Taxonomy" id="1802643"/>
    <lineage>
        <taxon>Bacteria</taxon>
        <taxon>Katanobacteria</taxon>
    </lineage>
</organism>
<dbReference type="Gene3D" id="3.40.50.1820">
    <property type="entry name" value="alpha/beta hydrolase"/>
    <property type="match status" value="1"/>
</dbReference>
<sequence>MRSQEYPGSEITIDQTLANGSNYSRYVVSYLSEGLKIYALMTVPLGEVPDGGWPVVIFNHGYIPPAQYRTTERYVAYTDAFSRNGYVVFRPDYRGHGSSEGKPEGAYYSPAYTIDVLNAVASVKKFPKVNPDKIGMWGHSMGGSITLRSMVTTNDVKVGVIWAGVVASYEDMATNWHRSRPWQPSPQEQAFRRPSRQDIIDKYGDFNSNPIFWDSITPIKHVDAISGPIQLHHGTSDEEVPLFFSERLDEALKEAGKVTELFVYEGDDHNMSNNLNTALNRSVEFFDRYLKD</sequence>
<keyword evidence="1" id="KW-0378">Hydrolase</keyword>
<name>A0A1F4WJL9_UNCKA</name>
<dbReference type="PANTHER" id="PTHR22946:SF9">
    <property type="entry name" value="POLYKETIDE TRANSFERASE AF380"/>
    <property type="match status" value="1"/>
</dbReference>
<dbReference type="Proteomes" id="UP000179113">
    <property type="component" value="Unassembled WGS sequence"/>
</dbReference>
<proteinExistence type="predicted"/>
<evidence type="ECO:0000313" key="3">
    <source>
        <dbReference type="EMBL" id="OGC69622.1"/>
    </source>
</evidence>
<dbReference type="SUPFAM" id="SSF53474">
    <property type="entry name" value="alpha/beta-Hydrolases"/>
    <property type="match status" value="1"/>
</dbReference>
<evidence type="ECO:0000256" key="1">
    <source>
        <dbReference type="ARBA" id="ARBA00022801"/>
    </source>
</evidence>
<gene>
    <name evidence="3" type="ORF">A2415_03395</name>
</gene>
<dbReference type="InterPro" id="IPR050261">
    <property type="entry name" value="FrsA_esterase"/>
</dbReference>
<protein>
    <submittedName>
        <fullName evidence="3">Peptidase</fullName>
    </submittedName>
</protein>
<dbReference type="InterPro" id="IPR001375">
    <property type="entry name" value="Peptidase_S9_cat"/>
</dbReference>
<dbReference type="AlphaFoldDB" id="A0A1F4WJL9"/>